<evidence type="ECO:0000256" key="1">
    <source>
        <dbReference type="ARBA" id="ARBA00004651"/>
    </source>
</evidence>
<dbReference type="InterPro" id="IPR035919">
    <property type="entry name" value="EAL_sf"/>
</dbReference>
<dbReference type="SMART" id="SM00052">
    <property type="entry name" value="EAL"/>
    <property type="match status" value="1"/>
</dbReference>
<feature type="domain" description="EAL" evidence="10">
    <location>
        <begin position="268"/>
        <end position="520"/>
    </location>
</feature>
<accession>A0A6I3XE17</accession>
<dbReference type="PANTHER" id="PTHR33121">
    <property type="entry name" value="CYCLIC DI-GMP PHOSPHODIESTERASE PDEF"/>
    <property type="match status" value="1"/>
</dbReference>
<reference evidence="11 12" key="1">
    <citation type="submission" date="2019-11" db="EMBL/GenBank/DDBJ databases">
        <title>Draft Genome Sequences of Six Type Strains of the Genus Massilia.</title>
        <authorList>
            <person name="Miess H."/>
            <person name="Frediansyah A."/>
            <person name="Goeker M."/>
            <person name="Gross H."/>
        </authorList>
    </citation>
    <scope>NUCLEOTIDE SEQUENCE [LARGE SCALE GENOMIC DNA]</scope>
    <source>
        <strain evidence="11 12">DSM 17513</strain>
    </source>
</reference>
<dbReference type="SUPFAM" id="SSF141868">
    <property type="entry name" value="EAL domain-like"/>
    <property type="match status" value="1"/>
</dbReference>
<keyword evidence="6" id="KW-0378">Hydrolase</keyword>
<evidence type="ECO:0000256" key="8">
    <source>
        <dbReference type="ARBA" id="ARBA00023136"/>
    </source>
</evidence>
<keyword evidence="4" id="KW-0973">c-di-GMP</keyword>
<evidence type="ECO:0000313" key="12">
    <source>
        <dbReference type="Proteomes" id="UP000431684"/>
    </source>
</evidence>
<dbReference type="EMBL" id="WNWM01000002">
    <property type="protein sequence ID" value="MUI11472.1"/>
    <property type="molecule type" value="Genomic_DNA"/>
</dbReference>
<dbReference type="PROSITE" id="PS50883">
    <property type="entry name" value="EAL"/>
    <property type="match status" value="1"/>
</dbReference>
<dbReference type="AlphaFoldDB" id="A0A6I3XE17"/>
<organism evidence="11 12">
    <name type="scientific">Pseudoduganella dura</name>
    <dbReference type="NCBI Taxonomy" id="321982"/>
    <lineage>
        <taxon>Bacteria</taxon>
        <taxon>Pseudomonadati</taxon>
        <taxon>Pseudomonadota</taxon>
        <taxon>Betaproteobacteria</taxon>
        <taxon>Burkholderiales</taxon>
        <taxon>Oxalobacteraceae</taxon>
        <taxon>Telluria group</taxon>
        <taxon>Pseudoduganella</taxon>
    </lineage>
</organism>
<keyword evidence="5" id="KW-0812">Transmembrane</keyword>
<dbReference type="Gene3D" id="3.20.20.450">
    <property type="entry name" value="EAL domain"/>
    <property type="match status" value="1"/>
</dbReference>
<name>A0A6I3XE17_9BURK</name>
<keyword evidence="12" id="KW-1185">Reference proteome</keyword>
<dbReference type="GO" id="GO:0005886">
    <property type="term" value="C:plasma membrane"/>
    <property type="evidence" value="ECO:0007669"/>
    <property type="project" value="UniProtKB-SubCell"/>
</dbReference>
<dbReference type="OrthoDB" id="9813903at2"/>
<protein>
    <recommendedName>
        <fullName evidence="2">cyclic-guanylate-specific phosphodiesterase</fullName>
        <ecNumber evidence="2">3.1.4.52</ecNumber>
    </recommendedName>
</protein>
<evidence type="ECO:0000256" key="5">
    <source>
        <dbReference type="ARBA" id="ARBA00022692"/>
    </source>
</evidence>
<keyword evidence="8" id="KW-0472">Membrane</keyword>
<dbReference type="Pfam" id="PF12792">
    <property type="entry name" value="CSS-motif"/>
    <property type="match status" value="1"/>
</dbReference>
<dbReference type="RefSeq" id="WP_155707538.1">
    <property type="nucleotide sequence ID" value="NZ_BMWU01000018.1"/>
</dbReference>
<dbReference type="CDD" id="cd01948">
    <property type="entry name" value="EAL"/>
    <property type="match status" value="1"/>
</dbReference>
<sequence>MKNRVMLACASLAMIAAVGVPPWLAWGEAKRQAYHAEADLALGYARDLLRRSDETARQALSGAEQLSRSGFPPCSPASQALMRKIDLTSTYIQAIGHVRDGKLACSSMSDDAASLGTRSFRSSTGVIFHTGVPLGDDTASPLVGIQSGAFVALFHRELPLDTWTAVPDVSLAVMHLEMRLDEAPVAHRGHVDRRWLAALGTRRAVTFFTDSHLVAVVRSQPYLTAAVAAVPVSYLHQRTRSVALRLVPAGMLAELALAAAIVLLARQQMSLGSALRQGLRNDEFFLAYQPIINLKTGRWVGAEALLRWRRANGELIGPDLFIPVAEQTGTIGKLTERVLELVHRDVGDFLANHPTFHIALNVSASDLSSPAILARLDHLLASTGARPSNLLVEVTERALLDLASAKPVIAALRASGIEVAVDDFGTGYSGLSYLESLDLDLLKIDRSFIEAIGTQAPTNQVVQHIIGMARTMGLRMIAEGVEADAQAAYLAESNVQYAQGWLFAKAMPWRELRTALDRHAVGQLRAAANMR</sequence>
<comment type="caution">
    <text evidence="11">The sequence shown here is derived from an EMBL/GenBank/DDBJ whole genome shotgun (WGS) entry which is preliminary data.</text>
</comment>
<evidence type="ECO:0000259" key="10">
    <source>
        <dbReference type="PROSITE" id="PS50883"/>
    </source>
</evidence>
<dbReference type="PANTHER" id="PTHR33121:SF60">
    <property type="entry name" value="CYCLIC DI-GMP PHOSPHODIESTERASE PDEC-RELATED"/>
    <property type="match status" value="1"/>
</dbReference>
<evidence type="ECO:0000256" key="6">
    <source>
        <dbReference type="ARBA" id="ARBA00022801"/>
    </source>
</evidence>
<comment type="subcellular location">
    <subcellularLocation>
        <location evidence="1">Cell membrane</location>
        <topology evidence="1">Multi-pass membrane protein</topology>
    </subcellularLocation>
</comment>
<comment type="catalytic activity">
    <reaction evidence="9">
        <text>3',3'-c-di-GMP + H2O = 5'-phosphoguanylyl(3'-&gt;5')guanosine + H(+)</text>
        <dbReference type="Rhea" id="RHEA:24902"/>
        <dbReference type="ChEBI" id="CHEBI:15377"/>
        <dbReference type="ChEBI" id="CHEBI:15378"/>
        <dbReference type="ChEBI" id="CHEBI:58754"/>
        <dbReference type="ChEBI" id="CHEBI:58805"/>
        <dbReference type="EC" id="3.1.4.52"/>
    </reaction>
</comment>
<evidence type="ECO:0000313" key="11">
    <source>
        <dbReference type="EMBL" id="MUI11472.1"/>
    </source>
</evidence>
<gene>
    <name evidence="11" type="ORF">GJV26_03055</name>
</gene>
<evidence type="ECO:0000256" key="2">
    <source>
        <dbReference type="ARBA" id="ARBA00012282"/>
    </source>
</evidence>
<keyword evidence="3" id="KW-1003">Cell membrane</keyword>
<dbReference type="GO" id="GO:0071111">
    <property type="term" value="F:cyclic-guanylate-specific phosphodiesterase activity"/>
    <property type="evidence" value="ECO:0007669"/>
    <property type="project" value="UniProtKB-EC"/>
</dbReference>
<dbReference type="Pfam" id="PF00563">
    <property type="entry name" value="EAL"/>
    <property type="match status" value="1"/>
</dbReference>
<dbReference type="InterPro" id="IPR024744">
    <property type="entry name" value="CSS-motif_dom"/>
</dbReference>
<evidence type="ECO:0000256" key="9">
    <source>
        <dbReference type="ARBA" id="ARBA00034290"/>
    </source>
</evidence>
<keyword evidence="7" id="KW-1133">Transmembrane helix</keyword>
<evidence type="ECO:0000256" key="7">
    <source>
        <dbReference type="ARBA" id="ARBA00022989"/>
    </source>
</evidence>
<evidence type="ECO:0000256" key="4">
    <source>
        <dbReference type="ARBA" id="ARBA00022636"/>
    </source>
</evidence>
<proteinExistence type="predicted"/>
<dbReference type="Proteomes" id="UP000431684">
    <property type="component" value="Unassembled WGS sequence"/>
</dbReference>
<evidence type="ECO:0000256" key="3">
    <source>
        <dbReference type="ARBA" id="ARBA00022475"/>
    </source>
</evidence>
<dbReference type="InterPro" id="IPR050706">
    <property type="entry name" value="Cyclic-di-GMP_PDE-like"/>
</dbReference>
<dbReference type="InterPro" id="IPR001633">
    <property type="entry name" value="EAL_dom"/>
</dbReference>
<dbReference type="EC" id="3.1.4.52" evidence="2"/>